<protein>
    <recommendedName>
        <fullName evidence="4">DUF1002 domain-containing protein</fullName>
    </recommendedName>
</protein>
<evidence type="ECO:0008006" key="4">
    <source>
        <dbReference type="Google" id="ProtNLM"/>
    </source>
</evidence>
<keyword evidence="3" id="KW-1185">Reference proteome</keyword>
<feature type="signal peptide" evidence="1">
    <location>
        <begin position="1"/>
        <end position="26"/>
    </location>
</feature>
<evidence type="ECO:0000313" key="2">
    <source>
        <dbReference type="EMBL" id="MCU6791196.1"/>
    </source>
</evidence>
<organism evidence="2 3">
    <name type="scientific">Paenibacillus baimaensis</name>
    <dbReference type="NCBI Taxonomy" id="2982185"/>
    <lineage>
        <taxon>Bacteria</taxon>
        <taxon>Bacillati</taxon>
        <taxon>Bacillota</taxon>
        <taxon>Bacilli</taxon>
        <taxon>Bacillales</taxon>
        <taxon>Paenibacillaceae</taxon>
        <taxon>Paenibacillus</taxon>
    </lineage>
</organism>
<dbReference type="Proteomes" id="UP001652445">
    <property type="component" value="Unassembled WGS sequence"/>
</dbReference>
<feature type="chain" id="PRO_5046625115" description="DUF1002 domain-containing protein" evidence="1">
    <location>
        <begin position="27"/>
        <end position="233"/>
    </location>
</feature>
<dbReference type="EMBL" id="JAOQIO010000007">
    <property type="protein sequence ID" value="MCU6791196.1"/>
    <property type="molecule type" value="Genomic_DNA"/>
</dbReference>
<dbReference type="RefSeq" id="WP_262682773.1">
    <property type="nucleotide sequence ID" value="NZ_JAOQIO010000007.1"/>
</dbReference>
<gene>
    <name evidence="2" type="ORF">OB236_03535</name>
</gene>
<keyword evidence="1" id="KW-0732">Signal</keyword>
<accession>A0ABT2UAJ0</accession>
<evidence type="ECO:0000313" key="3">
    <source>
        <dbReference type="Proteomes" id="UP001652445"/>
    </source>
</evidence>
<comment type="caution">
    <text evidence="2">The sequence shown here is derived from an EMBL/GenBank/DDBJ whole genome shotgun (WGS) entry which is preliminary data.</text>
</comment>
<evidence type="ECO:0000256" key="1">
    <source>
        <dbReference type="SAM" id="SignalP"/>
    </source>
</evidence>
<proteinExistence type="predicted"/>
<name>A0ABT2UAJ0_9BACL</name>
<sequence length="233" mass="24616">MNHKLIVKKIALSTLLLSVAASSAYASESSQTTTSPSQTLTSSTQFQAVAATTAVKRTDPVELAATYAPDTVNDWKNTLTQYHEAIQKKFGAVLIQATPLDSTGTNLNISSVRVIDLTDTKEIADGQFTKVLTQGELTNPTDSTDIKAGVALAVAAIPALPAIPADAETSTFSSTEAKNTVSVAAFSLDNPLSKGEMELQKAAESKDAQVITKSLAKLLVLYKEQIAEWGAKQ</sequence>
<reference evidence="2 3" key="1">
    <citation type="submission" date="2022-09" db="EMBL/GenBank/DDBJ databases">
        <authorList>
            <person name="Han X.L."/>
            <person name="Wang Q."/>
            <person name="Lu T."/>
        </authorList>
    </citation>
    <scope>NUCLEOTIDE SEQUENCE [LARGE SCALE GENOMIC DNA]</scope>
    <source>
        <strain evidence="2 3">WQ 127069</strain>
    </source>
</reference>